<dbReference type="VEuPathDB" id="TriTrypDB:LPAL13_320026300"/>
<dbReference type="KEGG" id="lpan:LPMP_322070"/>
<evidence type="ECO:0000313" key="3">
    <source>
        <dbReference type="Proteomes" id="UP000063063"/>
    </source>
</evidence>
<accession>A0A088RYS5</accession>
<dbReference type="RefSeq" id="XP_010701891.1">
    <property type="nucleotide sequence ID" value="XM_010703589.1"/>
</dbReference>
<protein>
    <submittedName>
        <fullName evidence="2">Uncharacterized protein</fullName>
    </submittedName>
</protein>
<sequence>MQRSPSDSSGVPPLKNLSSLSTSGCSHNPDTMADPIHTPVCYRSSSALHDRHTPDACRANDAVSCPRRESTVADMRSSSKQEESFVIGTPSLLALKDQISLFPALAVRLENSSTVAEDHCAQDGSLMRTGLDYPFPSKAFCDGIVAESLPFPLEEVHENVVSLTSVLPQQLSASILTSSSGIFFPTLDKGCVVSGVTEASQYPVAAASLLLFSSSSIISAASSRLNRFHSARLMRCHSAPALRKSANGHKVCEFSSLPERIVSHHRPAAVEVTALPLTSSVARHRAESSPTQLLHDVNLTLSSGLCASRLRATTSIPDAMLEEVTPAAFTGVGSHEFSFLSPSSSVLTFIDHEFDINTTDSSVFHAVDGLHGTSAAGSLLDSEGGRRPTGTRRYRLANARSPLLSTAHVMPCISGSTARSGYRSAVVSSLKHPAQLTSEYAAAVQAAAKYGRSLRQILAMRSDDVDGTLRDSEETPSEP</sequence>
<dbReference type="OrthoDB" id="266493at2759"/>
<dbReference type="AlphaFoldDB" id="A0A088RYS5"/>
<evidence type="ECO:0000256" key="1">
    <source>
        <dbReference type="SAM" id="MobiDB-lite"/>
    </source>
</evidence>
<evidence type="ECO:0000313" key="2">
    <source>
        <dbReference type="EMBL" id="AIO01091.1"/>
    </source>
</evidence>
<feature type="compositionally biased region" description="Polar residues" evidence="1">
    <location>
        <begin position="16"/>
        <end position="29"/>
    </location>
</feature>
<keyword evidence="3" id="KW-1185">Reference proteome</keyword>
<dbReference type="GeneID" id="22577948"/>
<gene>
    <name evidence="2" type="ORF">LPMP_322070</name>
</gene>
<dbReference type="EMBL" id="CP009401">
    <property type="protein sequence ID" value="AIO01091.1"/>
    <property type="molecule type" value="Genomic_DNA"/>
</dbReference>
<dbReference type="VEuPathDB" id="TriTrypDB:LPMP_322070"/>
<dbReference type="Proteomes" id="UP000063063">
    <property type="component" value="Chromosome 32"/>
</dbReference>
<feature type="region of interest" description="Disordered" evidence="1">
    <location>
        <begin position="1"/>
        <end position="31"/>
    </location>
</feature>
<proteinExistence type="predicted"/>
<organism evidence="2 3">
    <name type="scientific">Leishmania panamensis</name>
    <dbReference type="NCBI Taxonomy" id="5679"/>
    <lineage>
        <taxon>Eukaryota</taxon>
        <taxon>Discoba</taxon>
        <taxon>Euglenozoa</taxon>
        <taxon>Kinetoplastea</taxon>
        <taxon>Metakinetoplastina</taxon>
        <taxon>Trypanosomatida</taxon>
        <taxon>Trypanosomatidae</taxon>
        <taxon>Leishmaniinae</taxon>
        <taxon>Leishmania</taxon>
        <taxon>Leishmania guyanensis species complex</taxon>
    </lineage>
</organism>
<reference evidence="2 3" key="1">
    <citation type="journal article" date="2015" name="Sci. Rep.">
        <title>The genome of Leishmania panamensis: insights into genomics of the L. (Viannia) subgenus.</title>
        <authorList>
            <person name="Llanes A."/>
            <person name="Restrepo C.M."/>
            <person name="Vecchio G.D."/>
            <person name="Anguizola F.J."/>
            <person name="Lleonart R."/>
        </authorList>
    </citation>
    <scope>NUCLEOTIDE SEQUENCE [LARGE SCALE GENOMIC DNA]</scope>
    <source>
        <strain evidence="2 3">MHOM/PA/94/PSC-1</strain>
    </source>
</reference>
<name>A0A088RYS5_LEIPA</name>
<dbReference type="eggNOG" id="ENOG502SIB6">
    <property type="taxonomic scope" value="Eukaryota"/>
</dbReference>